<dbReference type="PANTHER" id="PTHR45782">
    <property type="entry name" value="MITOCHONDRIAL RIBOSOME-ASSOCIATED GTPASE 1"/>
    <property type="match status" value="1"/>
</dbReference>
<dbReference type="SUPFAM" id="SSF52540">
    <property type="entry name" value="P-loop containing nucleoside triphosphate hydrolases"/>
    <property type="match status" value="1"/>
</dbReference>
<dbReference type="AlphaFoldDB" id="A0A9C6X120"/>
<feature type="domain" description="G" evidence="11">
    <location>
        <begin position="143"/>
        <end position="230"/>
    </location>
</feature>
<comment type="function">
    <text evidence="8 9">Plays a role in the regulation of the mitochondrial ribosome assembly and of translational activity. Displays mitochondrial GTPase activity.</text>
</comment>
<evidence type="ECO:0000259" key="11">
    <source>
        <dbReference type="Pfam" id="PF01926"/>
    </source>
</evidence>
<dbReference type="RefSeq" id="XP_052127193.1">
    <property type="nucleotide sequence ID" value="XM_052271233.1"/>
</dbReference>
<dbReference type="Gene3D" id="1.10.1580.10">
    <property type="match status" value="1"/>
</dbReference>
<evidence type="ECO:0000256" key="5">
    <source>
        <dbReference type="ARBA" id="ARBA00023128"/>
    </source>
</evidence>
<evidence type="ECO:0000256" key="2">
    <source>
        <dbReference type="ARBA" id="ARBA00022741"/>
    </source>
</evidence>
<evidence type="ECO:0000256" key="3">
    <source>
        <dbReference type="ARBA" id="ARBA00022792"/>
    </source>
</evidence>
<evidence type="ECO:0000313" key="13">
    <source>
        <dbReference type="RefSeq" id="XP_052127193.1"/>
    </source>
</evidence>
<keyword evidence="4" id="KW-0809">Transit peptide</keyword>
<feature type="binding site" evidence="10">
    <location>
        <position position="201"/>
    </location>
    <ligand>
        <name>GTP</name>
        <dbReference type="ChEBI" id="CHEBI:37565"/>
    </ligand>
</feature>
<keyword evidence="12" id="KW-1185">Reference proteome</keyword>
<evidence type="ECO:0000256" key="1">
    <source>
        <dbReference type="ARBA" id="ARBA00004443"/>
    </source>
</evidence>
<evidence type="ECO:0000256" key="6">
    <source>
        <dbReference type="ARBA" id="ARBA00023134"/>
    </source>
</evidence>
<dbReference type="InterPro" id="IPR027417">
    <property type="entry name" value="P-loop_NTPase"/>
</dbReference>
<reference evidence="13" key="1">
    <citation type="submission" date="2025-08" db="UniProtKB">
        <authorList>
            <consortium name="RefSeq"/>
        </authorList>
    </citation>
    <scope>IDENTIFICATION</scope>
    <source>
        <tissue evidence="13">Whole organism</tissue>
    </source>
</reference>
<evidence type="ECO:0000256" key="8">
    <source>
        <dbReference type="ARBA" id="ARBA00045284"/>
    </source>
</evidence>
<keyword evidence="3" id="KW-0999">Mitochondrion inner membrane</keyword>
<sequence length="327" mass="36659">MSVAQKFRTSFNNKYANNILQWFPGHMGKGLKQMQQQLKNVDCIVEVHDARIPMSGRNELFRSTLLGVRPHLLVLNKCDLIEKDMQPVILKALTDNGVTSDVLFTDCRTPQGSGVVDVVPAIINKVTDIYRYNRESEKSFNLLVIGVPNVGKSSLINVLRNYHTKKKKATRVGAVAGITRSLLTKIHVCYDPPMYLLDSPGILEPQVRNIEAGFRLALCASMQDHLVGVINIADYLLYWLNKHGHFSYVEKMGLPGPSDDIIELLTLSALKLQKFIKYKDMSKGGLVVQRPNIEAAAVKMLKMFRQGELGLFVLDTDFLPSAHNKPL</sequence>
<gene>
    <name evidence="13" type="primary">LOC113202323</name>
</gene>
<evidence type="ECO:0000256" key="9">
    <source>
        <dbReference type="PIRNR" id="PIRNR006230"/>
    </source>
</evidence>
<name>A0A9C6X120_FRAOC</name>
<dbReference type="InterPro" id="IPR016478">
    <property type="entry name" value="GTPase_MTG1"/>
</dbReference>
<evidence type="ECO:0000256" key="7">
    <source>
        <dbReference type="ARBA" id="ARBA00023136"/>
    </source>
</evidence>
<dbReference type="InterPro" id="IPR006073">
    <property type="entry name" value="GTP-bd"/>
</dbReference>
<dbReference type="InterPro" id="IPR023179">
    <property type="entry name" value="GTP-bd_ortho_bundle_sf"/>
</dbReference>
<organism evidence="12 13">
    <name type="scientific">Frankliniella occidentalis</name>
    <name type="common">Western flower thrips</name>
    <name type="synonym">Euthrips occidentalis</name>
    <dbReference type="NCBI Taxonomy" id="133901"/>
    <lineage>
        <taxon>Eukaryota</taxon>
        <taxon>Metazoa</taxon>
        <taxon>Ecdysozoa</taxon>
        <taxon>Arthropoda</taxon>
        <taxon>Hexapoda</taxon>
        <taxon>Insecta</taxon>
        <taxon>Pterygota</taxon>
        <taxon>Neoptera</taxon>
        <taxon>Paraneoptera</taxon>
        <taxon>Thysanoptera</taxon>
        <taxon>Terebrantia</taxon>
        <taxon>Thripoidea</taxon>
        <taxon>Thripidae</taxon>
        <taxon>Frankliniella</taxon>
    </lineage>
</organism>
<keyword evidence="7" id="KW-0472">Membrane</keyword>
<dbReference type="GO" id="GO:0003924">
    <property type="term" value="F:GTPase activity"/>
    <property type="evidence" value="ECO:0007669"/>
    <property type="project" value="TreeGrafter"/>
</dbReference>
<keyword evidence="5 9" id="KW-0496">Mitochondrion</keyword>
<dbReference type="CDD" id="cd01856">
    <property type="entry name" value="YlqF"/>
    <property type="match status" value="1"/>
</dbReference>
<dbReference type="FunFam" id="1.10.1580.10:FF:000004">
    <property type="entry name" value="Mitochondrial GTPase 1"/>
    <property type="match status" value="1"/>
</dbReference>
<comment type="subcellular location">
    <subcellularLocation>
        <location evidence="1">Mitochondrion inner membrane</location>
        <topology evidence="1">Peripheral membrane protein</topology>
        <orientation evidence="1">Matrix side</orientation>
    </subcellularLocation>
</comment>
<keyword evidence="6 9" id="KW-0342">GTP-binding</keyword>
<dbReference type="Gene3D" id="3.40.50.300">
    <property type="entry name" value="P-loop containing nucleotide triphosphate hydrolases"/>
    <property type="match status" value="1"/>
</dbReference>
<feature type="binding site" evidence="10">
    <location>
        <begin position="76"/>
        <end position="79"/>
    </location>
    <ligand>
        <name>GTP</name>
        <dbReference type="ChEBI" id="CHEBI:37565"/>
    </ligand>
</feature>
<dbReference type="GO" id="GO:0005525">
    <property type="term" value="F:GTP binding"/>
    <property type="evidence" value="ECO:0007669"/>
    <property type="project" value="UniProtKB-KW"/>
</dbReference>
<dbReference type="FunFam" id="3.40.50.300:FF:000876">
    <property type="entry name" value="Mitochondrial GTPase 1"/>
    <property type="match status" value="1"/>
</dbReference>
<proteinExistence type="inferred from homology"/>
<dbReference type="GO" id="GO:0005743">
    <property type="term" value="C:mitochondrial inner membrane"/>
    <property type="evidence" value="ECO:0007669"/>
    <property type="project" value="UniProtKB-SubCell"/>
</dbReference>
<dbReference type="PIRSF" id="PIRSF006230">
    <property type="entry name" value="MG442"/>
    <property type="match status" value="1"/>
</dbReference>
<dbReference type="GO" id="GO:0032543">
    <property type="term" value="P:mitochondrial translation"/>
    <property type="evidence" value="ECO:0007669"/>
    <property type="project" value="TreeGrafter"/>
</dbReference>
<feature type="binding site" evidence="10">
    <location>
        <begin position="149"/>
        <end position="154"/>
    </location>
    <ligand>
        <name>GTP</name>
        <dbReference type="ChEBI" id="CHEBI:37565"/>
    </ligand>
</feature>
<evidence type="ECO:0000313" key="12">
    <source>
        <dbReference type="Proteomes" id="UP000504606"/>
    </source>
</evidence>
<keyword evidence="2 9" id="KW-0547">Nucleotide-binding</keyword>
<evidence type="ECO:0000256" key="10">
    <source>
        <dbReference type="PIRSR" id="PIRSR006230-1"/>
    </source>
</evidence>
<dbReference type="GeneID" id="113202323"/>
<dbReference type="Pfam" id="PF01926">
    <property type="entry name" value="MMR_HSR1"/>
    <property type="match status" value="1"/>
</dbReference>
<dbReference type="OrthoDB" id="269151at2759"/>
<dbReference type="Proteomes" id="UP000504606">
    <property type="component" value="Unplaced"/>
</dbReference>
<protein>
    <recommendedName>
        <fullName evidence="9">Mitochondrial GTPase 1</fullName>
    </recommendedName>
</protein>
<comment type="similarity">
    <text evidence="9">Belongs to the TRAFAC class YlqF/YawG GTPase family. MTG1 subfamily.</text>
</comment>
<dbReference type="PANTHER" id="PTHR45782:SF4">
    <property type="entry name" value="MITOCHONDRIAL RIBOSOME-ASSOCIATED GTPASE 1"/>
    <property type="match status" value="1"/>
</dbReference>
<accession>A0A9C6X120</accession>
<evidence type="ECO:0000256" key="4">
    <source>
        <dbReference type="ARBA" id="ARBA00022946"/>
    </source>
</evidence>